<dbReference type="PANTHER" id="PTHR47260:SF1">
    <property type="entry name" value="UPF0644 PROTEIN PB2B4.06"/>
    <property type="match status" value="1"/>
</dbReference>
<dbReference type="EMBL" id="KZ819290">
    <property type="protein sequence ID" value="PWN98681.1"/>
    <property type="molecule type" value="Genomic_DNA"/>
</dbReference>
<dbReference type="RefSeq" id="XP_025598960.1">
    <property type="nucleotide sequence ID" value="XM_025739971.1"/>
</dbReference>
<feature type="non-terminal residue" evidence="3">
    <location>
        <position position="1"/>
    </location>
</feature>
<reference evidence="3 4" key="1">
    <citation type="journal article" date="2018" name="Mol. Biol. Evol.">
        <title>Broad Genomic Sampling Reveals a Smut Pathogenic Ancestry of the Fungal Clade Ustilaginomycotina.</title>
        <authorList>
            <person name="Kijpornyongpan T."/>
            <person name="Mondo S.J."/>
            <person name="Barry K."/>
            <person name="Sandor L."/>
            <person name="Lee J."/>
            <person name="Lipzen A."/>
            <person name="Pangilinan J."/>
            <person name="LaButti K."/>
            <person name="Hainaut M."/>
            <person name="Henrissat B."/>
            <person name="Grigoriev I.V."/>
            <person name="Spatafora J.W."/>
            <person name="Aime M.C."/>
        </authorList>
    </citation>
    <scope>NUCLEOTIDE SEQUENCE [LARGE SCALE GENOMIC DNA]</scope>
    <source>
        <strain evidence="3 4">MCA 4186</strain>
    </source>
</reference>
<feature type="transmembrane region" description="Helical" evidence="1">
    <location>
        <begin position="12"/>
        <end position="33"/>
    </location>
</feature>
<dbReference type="Proteomes" id="UP000245946">
    <property type="component" value="Unassembled WGS sequence"/>
</dbReference>
<keyword evidence="4" id="KW-1185">Reference proteome</keyword>
<dbReference type="GeneID" id="37267517"/>
<keyword evidence="3" id="KW-0413">Isomerase</keyword>
<dbReference type="Gene3D" id="3.10.129.10">
    <property type="entry name" value="Hotdog Thioesterase"/>
    <property type="match status" value="1"/>
</dbReference>
<proteinExistence type="predicted"/>
<gene>
    <name evidence="3" type="ORF">FA09DRAFT_291199</name>
</gene>
<dbReference type="STRING" id="58919.A0A316ZAS3"/>
<evidence type="ECO:0000313" key="3">
    <source>
        <dbReference type="EMBL" id="PWN98681.1"/>
    </source>
</evidence>
<protein>
    <submittedName>
        <fullName evidence="3">Thioesterase/thiol ester dehydrase-isomerase</fullName>
    </submittedName>
</protein>
<evidence type="ECO:0000313" key="4">
    <source>
        <dbReference type="Proteomes" id="UP000245946"/>
    </source>
</evidence>
<sequence length="253" mass="26771">TASPPPRQQRGGLVRALALGLFGASAYALGSIYPPSLVSLLYPQPAPPRLAADSPEGKAHTQRIEKELLALPEVAQLRSLATSHYLASRPYARFPPQKAMHSLTAGALRGPGLFAVPPLVLSLTPHGAAATGGSEGDAAAFLHLGRSMCGHDGLIHGGLLGTVMDETLARTAFYALPSRVGVTARLELDYRAPVKADQFVVVRTRRIEAKGRKAIVEGTMETLDGKVLVNAKAIFVEPKFAKLLDTSLVAKIM</sequence>
<evidence type="ECO:0000259" key="2">
    <source>
        <dbReference type="Pfam" id="PF03061"/>
    </source>
</evidence>
<accession>A0A316ZAS3</accession>
<dbReference type="InterPro" id="IPR052061">
    <property type="entry name" value="PTE-AB_protein"/>
</dbReference>
<dbReference type="GO" id="GO:0016853">
    <property type="term" value="F:isomerase activity"/>
    <property type="evidence" value="ECO:0007669"/>
    <property type="project" value="UniProtKB-KW"/>
</dbReference>
<keyword evidence="1" id="KW-0812">Transmembrane</keyword>
<dbReference type="OrthoDB" id="506431at2759"/>
<dbReference type="Pfam" id="PF03061">
    <property type="entry name" value="4HBT"/>
    <property type="match status" value="1"/>
</dbReference>
<keyword evidence="1" id="KW-0472">Membrane</keyword>
<name>A0A316ZAS3_9BASI</name>
<dbReference type="SUPFAM" id="SSF54637">
    <property type="entry name" value="Thioesterase/thiol ester dehydrase-isomerase"/>
    <property type="match status" value="1"/>
</dbReference>
<keyword evidence="1" id="KW-1133">Transmembrane helix</keyword>
<evidence type="ECO:0000256" key="1">
    <source>
        <dbReference type="SAM" id="Phobius"/>
    </source>
</evidence>
<dbReference type="InterPro" id="IPR029069">
    <property type="entry name" value="HotDog_dom_sf"/>
</dbReference>
<feature type="domain" description="Thioesterase" evidence="2">
    <location>
        <begin position="153"/>
        <end position="227"/>
    </location>
</feature>
<feature type="non-terminal residue" evidence="3">
    <location>
        <position position="253"/>
    </location>
</feature>
<dbReference type="CDD" id="cd03443">
    <property type="entry name" value="PaaI_thioesterase"/>
    <property type="match status" value="1"/>
</dbReference>
<organism evidence="3 4">
    <name type="scientific">Tilletiopsis washingtonensis</name>
    <dbReference type="NCBI Taxonomy" id="58919"/>
    <lineage>
        <taxon>Eukaryota</taxon>
        <taxon>Fungi</taxon>
        <taxon>Dikarya</taxon>
        <taxon>Basidiomycota</taxon>
        <taxon>Ustilaginomycotina</taxon>
        <taxon>Exobasidiomycetes</taxon>
        <taxon>Entylomatales</taxon>
        <taxon>Entylomatales incertae sedis</taxon>
        <taxon>Tilletiopsis</taxon>
    </lineage>
</organism>
<dbReference type="InterPro" id="IPR006683">
    <property type="entry name" value="Thioestr_dom"/>
</dbReference>
<dbReference type="AlphaFoldDB" id="A0A316ZAS3"/>
<dbReference type="PANTHER" id="PTHR47260">
    <property type="entry name" value="UPF0644 PROTEIN PB2B4.06"/>
    <property type="match status" value="1"/>
</dbReference>